<dbReference type="InterPro" id="IPR009075">
    <property type="entry name" value="AcylCo_DH/oxidase_C"/>
</dbReference>
<evidence type="ECO:0000259" key="7">
    <source>
        <dbReference type="Pfam" id="PF02770"/>
    </source>
</evidence>
<dbReference type="InterPro" id="IPR037069">
    <property type="entry name" value="AcylCoA_DH/ox_N_sf"/>
</dbReference>
<evidence type="ECO:0000259" key="8">
    <source>
        <dbReference type="Pfam" id="PF02771"/>
    </source>
</evidence>
<feature type="domain" description="Acyl-CoA dehydrogenase/oxidase C-terminal" evidence="6">
    <location>
        <begin position="244"/>
        <end position="377"/>
    </location>
</feature>
<evidence type="ECO:0000313" key="9">
    <source>
        <dbReference type="EMBL" id="KAE8761323.1"/>
    </source>
</evidence>
<dbReference type="InterPro" id="IPR006091">
    <property type="entry name" value="Acyl-CoA_Oxase/DH_mid-dom"/>
</dbReference>
<dbReference type="Pfam" id="PF02770">
    <property type="entry name" value="Acyl-CoA_dh_M"/>
    <property type="match status" value="1"/>
</dbReference>
<comment type="caution">
    <text evidence="9">The sequence shown here is derived from an EMBL/GenBank/DDBJ whole genome shotgun (WGS) entry which is preliminary data.</text>
</comment>
<organism evidence="9 10">
    <name type="scientific">Paraburkholderia madseniana</name>
    <dbReference type="NCBI Taxonomy" id="2599607"/>
    <lineage>
        <taxon>Bacteria</taxon>
        <taxon>Pseudomonadati</taxon>
        <taxon>Pseudomonadota</taxon>
        <taxon>Betaproteobacteria</taxon>
        <taxon>Burkholderiales</taxon>
        <taxon>Burkholderiaceae</taxon>
        <taxon>Paraburkholderia</taxon>
    </lineage>
</organism>
<protein>
    <submittedName>
        <fullName evidence="9">Acyl-CoA dehydrogenase</fullName>
    </submittedName>
</protein>
<name>A0A6N6WLG9_9BURK</name>
<evidence type="ECO:0000256" key="2">
    <source>
        <dbReference type="ARBA" id="ARBA00009347"/>
    </source>
</evidence>
<dbReference type="OrthoDB" id="9770681at2"/>
<dbReference type="InterPro" id="IPR013786">
    <property type="entry name" value="AcylCoA_DH/ox_N"/>
</dbReference>
<reference evidence="9 10" key="1">
    <citation type="journal article" date="2020" name="Int. J. Syst. Evol. Microbiol.">
        <title>Paraburkholderia madseniana sp. nov., a phenolic acid-degrading bacterium isolated from acidic forest soil.</title>
        <authorList>
            <person name="Wilhelm R.C."/>
            <person name="Murphy S.J.L."/>
            <person name="Feriancek N.M."/>
            <person name="Karasz D.C."/>
            <person name="DeRito C.M."/>
            <person name="Newman J.D."/>
            <person name="Buckley D.H."/>
        </authorList>
    </citation>
    <scope>NUCLEOTIDE SEQUENCE [LARGE SCALE GENOMIC DNA]</scope>
    <source>
        <strain evidence="9 10">RP11</strain>
    </source>
</reference>
<feature type="domain" description="Acyl-CoA dehydrogenase/oxidase N-terminal" evidence="8">
    <location>
        <begin position="6"/>
        <end position="118"/>
    </location>
</feature>
<evidence type="ECO:0000256" key="4">
    <source>
        <dbReference type="ARBA" id="ARBA00022827"/>
    </source>
</evidence>
<dbReference type="GO" id="GO:0003995">
    <property type="term" value="F:acyl-CoA dehydrogenase activity"/>
    <property type="evidence" value="ECO:0007669"/>
    <property type="project" value="TreeGrafter"/>
</dbReference>
<dbReference type="AlphaFoldDB" id="A0A6N6WLG9"/>
<keyword evidence="5" id="KW-0560">Oxidoreductase</keyword>
<dbReference type="InterPro" id="IPR009100">
    <property type="entry name" value="AcylCoA_DH/oxidase_NM_dom_sf"/>
</dbReference>
<dbReference type="Pfam" id="PF00441">
    <property type="entry name" value="Acyl-CoA_dh_1"/>
    <property type="match status" value="1"/>
</dbReference>
<dbReference type="PANTHER" id="PTHR43884">
    <property type="entry name" value="ACYL-COA DEHYDROGENASE"/>
    <property type="match status" value="1"/>
</dbReference>
<sequence length="386" mass="41482">MNFDLSDEQQMLQDSAQRFVQKDYTFEHRRKLAAHGGGFSRDMWRAFGEMGWLGVAVPEAFGGLGFTPVESALIAEQLGRGLVLEPYVMCGVFPAALVTRCASGKQRDELLAEIISGETLIAVAHSEREARGVVSHVSMTAKQAQDGAWRLDGHKTLVVGATMADRLIVVARVAGGVRDAAGLGLFVVDPHAAGVTLEPYRLLDGTPAADLVLASVTVEAKAVIGTPGEALKGLLAAVDEAIVASCAELVGDIDDTVELTAEYLKTRKQFGVPIGSFQALQHRIADMAIDAMQARATLHRALKALSDDNGTRSVEVSGCKAQTIRSGKFVTQQGIQLHGGYGITDEYKVGHHYRRTLIVDALFGNMEYHLNRYARQIQADARALAA</sequence>
<dbReference type="InterPro" id="IPR036250">
    <property type="entry name" value="AcylCo_DH-like_C"/>
</dbReference>
<evidence type="ECO:0000256" key="5">
    <source>
        <dbReference type="ARBA" id="ARBA00023002"/>
    </source>
</evidence>
<keyword evidence="4" id="KW-0274">FAD</keyword>
<dbReference type="SUPFAM" id="SSF56645">
    <property type="entry name" value="Acyl-CoA dehydrogenase NM domain-like"/>
    <property type="match status" value="1"/>
</dbReference>
<dbReference type="Gene3D" id="1.20.140.10">
    <property type="entry name" value="Butyryl-CoA Dehydrogenase, subunit A, domain 3"/>
    <property type="match status" value="1"/>
</dbReference>
<evidence type="ECO:0000256" key="3">
    <source>
        <dbReference type="ARBA" id="ARBA00022630"/>
    </source>
</evidence>
<keyword evidence="3" id="KW-0285">Flavoprotein</keyword>
<feature type="domain" description="Acyl-CoA oxidase/dehydrogenase middle" evidence="7">
    <location>
        <begin position="122"/>
        <end position="213"/>
    </location>
</feature>
<dbReference type="Gene3D" id="2.40.110.10">
    <property type="entry name" value="Butyryl-CoA Dehydrogenase, subunit A, domain 2"/>
    <property type="match status" value="1"/>
</dbReference>
<dbReference type="Gene3D" id="1.10.540.10">
    <property type="entry name" value="Acyl-CoA dehydrogenase/oxidase, N-terminal domain"/>
    <property type="match status" value="1"/>
</dbReference>
<dbReference type="EMBL" id="VOSW01000004">
    <property type="protein sequence ID" value="KAE8761323.1"/>
    <property type="molecule type" value="Genomic_DNA"/>
</dbReference>
<comment type="cofactor">
    <cofactor evidence="1">
        <name>FAD</name>
        <dbReference type="ChEBI" id="CHEBI:57692"/>
    </cofactor>
</comment>
<dbReference type="Pfam" id="PF02771">
    <property type="entry name" value="Acyl-CoA_dh_N"/>
    <property type="match status" value="1"/>
</dbReference>
<dbReference type="Proteomes" id="UP000463700">
    <property type="component" value="Unassembled WGS sequence"/>
</dbReference>
<comment type="similarity">
    <text evidence="2">Belongs to the acyl-CoA dehydrogenase family.</text>
</comment>
<evidence type="ECO:0000259" key="6">
    <source>
        <dbReference type="Pfam" id="PF00441"/>
    </source>
</evidence>
<dbReference type="RefSeq" id="WP_154558333.1">
    <property type="nucleotide sequence ID" value="NZ_VOSW01000004.1"/>
</dbReference>
<dbReference type="CDD" id="cd00567">
    <property type="entry name" value="ACAD"/>
    <property type="match status" value="1"/>
</dbReference>
<dbReference type="PANTHER" id="PTHR43884:SF20">
    <property type="entry name" value="ACYL-COA DEHYDROGENASE FADE28"/>
    <property type="match status" value="1"/>
</dbReference>
<dbReference type="GO" id="GO:0050660">
    <property type="term" value="F:flavin adenine dinucleotide binding"/>
    <property type="evidence" value="ECO:0007669"/>
    <property type="project" value="InterPro"/>
</dbReference>
<accession>A0A6N6WLG9</accession>
<dbReference type="SUPFAM" id="SSF47203">
    <property type="entry name" value="Acyl-CoA dehydrogenase C-terminal domain-like"/>
    <property type="match status" value="1"/>
</dbReference>
<gene>
    <name evidence="9" type="ORF">FSO04_03235</name>
</gene>
<proteinExistence type="inferred from homology"/>
<evidence type="ECO:0000256" key="1">
    <source>
        <dbReference type="ARBA" id="ARBA00001974"/>
    </source>
</evidence>
<evidence type="ECO:0000313" key="10">
    <source>
        <dbReference type="Proteomes" id="UP000463700"/>
    </source>
</evidence>
<dbReference type="InterPro" id="IPR046373">
    <property type="entry name" value="Acyl-CoA_Oxase/DH_mid-dom_sf"/>
</dbReference>